<sequence length="63" mass="7132">MQNLSRFSIGQPFSHFGAQPAHHPVSHFRHLNTEPARSGHVLLQLLKHFEMHTSLYNSSDAAL</sequence>
<accession>A0AAD1WSN9</accession>
<proteinExistence type="predicted"/>
<dbReference type="Proteomes" id="UP001295444">
    <property type="component" value="Chromosome 12"/>
</dbReference>
<organism evidence="1 2">
    <name type="scientific">Pelobates cultripes</name>
    <name type="common">Western spadefoot toad</name>
    <dbReference type="NCBI Taxonomy" id="61616"/>
    <lineage>
        <taxon>Eukaryota</taxon>
        <taxon>Metazoa</taxon>
        <taxon>Chordata</taxon>
        <taxon>Craniata</taxon>
        <taxon>Vertebrata</taxon>
        <taxon>Euteleostomi</taxon>
        <taxon>Amphibia</taxon>
        <taxon>Batrachia</taxon>
        <taxon>Anura</taxon>
        <taxon>Pelobatoidea</taxon>
        <taxon>Pelobatidae</taxon>
        <taxon>Pelobates</taxon>
    </lineage>
</organism>
<dbReference type="AlphaFoldDB" id="A0AAD1WSN9"/>
<dbReference type="EMBL" id="OW240923">
    <property type="protein sequence ID" value="CAH2324717.1"/>
    <property type="molecule type" value="Genomic_DNA"/>
</dbReference>
<evidence type="ECO:0000313" key="1">
    <source>
        <dbReference type="EMBL" id="CAH2324717.1"/>
    </source>
</evidence>
<gene>
    <name evidence="1" type="ORF">PECUL_23A002810</name>
</gene>
<evidence type="ECO:0000313" key="2">
    <source>
        <dbReference type="Proteomes" id="UP001295444"/>
    </source>
</evidence>
<protein>
    <submittedName>
        <fullName evidence="1">Uncharacterized protein</fullName>
    </submittedName>
</protein>
<reference evidence="1" key="1">
    <citation type="submission" date="2022-03" db="EMBL/GenBank/DDBJ databases">
        <authorList>
            <person name="Alioto T."/>
            <person name="Alioto T."/>
            <person name="Gomez Garrido J."/>
        </authorList>
    </citation>
    <scope>NUCLEOTIDE SEQUENCE</scope>
</reference>
<name>A0AAD1WSN9_PELCU</name>
<keyword evidence="2" id="KW-1185">Reference proteome</keyword>
<feature type="non-terminal residue" evidence="1">
    <location>
        <position position="63"/>
    </location>
</feature>